<dbReference type="InterPro" id="IPR004488">
    <property type="entry name" value="Mg/Co-transport_prot_CorA"/>
</dbReference>
<comment type="similarity">
    <text evidence="2 12">Belongs to the CorA metal ion transporter (MIT) (TC 1.A.35) family.</text>
</comment>
<evidence type="ECO:0000256" key="5">
    <source>
        <dbReference type="ARBA" id="ARBA00022692"/>
    </source>
</evidence>
<dbReference type="RefSeq" id="WP_211696090.1">
    <property type="nucleotide sequence ID" value="NZ_CP046600.1"/>
</dbReference>
<evidence type="ECO:0000256" key="9">
    <source>
        <dbReference type="ARBA" id="ARBA00023136"/>
    </source>
</evidence>
<comment type="function">
    <text evidence="11">Mediates influx of magnesium ions. Alternates between open and closed states. Activated by low cytoplasmic Mg(2+) levels. Inactive when cytoplasmic Mg(2+) levels are high.</text>
</comment>
<feature type="transmembrane region" description="Helical" evidence="12">
    <location>
        <begin position="311"/>
        <end position="329"/>
    </location>
</feature>
<keyword evidence="6 12" id="KW-0460">Magnesium</keyword>
<evidence type="ECO:0000256" key="12">
    <source>
        <dbReference type="RuleBase" id="RU362010"/>
    </source>
</evidence>
<keyword evidence="9 12" id="KW-0472">Membrane</keyword>
<dbReference type="InterPro" id="IPR045861">
    <property type="entry name" value="CorA_cytoplasmic_dom"/>
</dbReference>
<sequence length="368" mass="41693">MFPGFDALPEALRPLAKPKTAAPQAAPVSSSPEQALVDCGVYADGHRLPGKYTYDAALREVRRIELTGQAAFVWIGLREPDELEMQDVADVFGLHPLAVEDAVHAHQRPKLERYDETLFLVLKTVNYVPHESVVLAREIVETGEIMIFVGRDFVVTVRHGDHGGLSEVRKRMDSDPEQLRLGPYAVMHAISDYVVDHYLSVTNLMETDIDAIEEVAFEPSRKLDVEPIYLLKREVVELRRCVHPLSGAFARMQTENKDLISKEVRRYLRDVADHQTEAADQIASYDEMLNSLVHAALARVGMQQNMDMRKISAWAGIVAVPTMIAGIYGMNFQFMPELNEWWGYPAVVGTMVIISLFLYRNFRNRNWL</sequence>
<reference evidence="13" key="1">
    <citation type="submission" date="2019-12" db="EMBL/GenBank/DDBJ databases">
        <title>Mycobacterium spongiae sp. nov.</title>
        <authorList>
            <person name="Stinear T."/>
        </authorList>
    </citation>
    <scope>NUCLEOTIDE SEQUENCE</scope>
    <source>
        <strain evidence="13">FSD4b-SM</strain>
    </source>
</reference>
<evidence type="ECO:0000313" key="14">
    <source>
        <dbReference type="Proteomes" id="UP000682202"/>
    </source>
</evidence>
<dbReference type="Pfam" id="PF01544">
    <property type="entry name" value="CorA"/>
    <property type="match status" value="1"/>
</dbReference>
<dbReference type="FunFam" id="1.20.58.340:FF:000004">
    <property type="entry name" value="Magnesium transport protein CorA"/>
    <property type="match status" value="1"/>
</dbReference>
<evidence type="ECO:0000313" key="13">
    <source>
        <dbReference type="EMBL" id="QUR68518.1"/>
    </source>
</evidence>
<dbReference type="InterPro" id="IPR002523">
    <property type="entry name" value="MgTranspt_CorA/ZnTranspt_ZntB"/>
</dbReference>
<protein>
    <recommendedName>
        <fullName evidence="12">Magnesium transport protein CorA</fullName>
    </recommendedName>
</protein>
<keyword evidence="5 12" id="KW-0812">Transmembrane</keyword>
<dbReference type="GO" id="GO:0005886">
    <property type="term" value="C:plasma membrane"/>
    <property type="evidence" value="ECO:0007669"/>
    <property type="project" value="UniProtKB-SubCell"/>
</dbReference>
<dbReference type="KEGG" id="mspg:F6B93_16790"/>
<dbReference type="PANTHER" id="PTHR46494">
    <property type="entry name" value="CORA FAMILY METAL ION TRANSPORTER (EUROFUNG)"/>
    <property type="match status" value="1"/>
</dbReference>
<dbReference type="EMBL" id="CP046600">
    <property type="protein sequence ID" value="QUR68518.1"/>
    <property type="molecule type" value="Genomic_DNA"/>
</dbReference>
<keyword evidence="14" id="KW-1185">Reference proteome</keyword>
<feature type="transmembrane region" description="Helical" evidence="12">
    <location>
        <begin position="341"/>
        <end position="359"/>
    </location>
</feature>
<dbReference type="InterPro" id="IPR045863">
    <property type="entry name" value="CorA_TM1_TM2"/>
</dbReference>
<name>A0A975PY80_9MYCO</name>
<dbReference type="SUPFAM" id="SSF144083">
    <property type="entry name" value="Magnesium transport protein CorA, transmembrane region"/>
    <property type="match status" value="1"/>
</dbReference>
<evidence type="ECO:0000256" key="7">
    <source>
        <dbReference type="ARBA" id="ARBA00022989"/>
    </source>
</evidence>
<dbReference type="CDD" id="cd12830">
    <property type="entry name" value="MtCorA-like"/>
    <property type="match status" value="1"/>
</dbReference>
<dbReference type="PANTHER" id="PTHR46494:SF1">
    <property type="entry name" value="CORA FAMILY METAL ION TRANSPORTER (EUROFUNG)"/>
    <property type="match status" value="1"/>
</dbReference>
<keyword evidence="7 12" id="KW-1133">Transmembrane helix</keyword>
<dbReference type="GO" id="GO:0050897">
    <property type="term" value="F:cobalt ion binding"/>
    <property type="evidence" value="ECO:0007669"/>
    <property type="project" value="TreeGrafter"/>
</dbReference>
<evidence type="ECO:0000256" key="3">
    <source>
        <dbReference type="ARBA" id="ARBA00022448"/>
    </source>
</evidence>
<gene>
    <name evidence="12 13" type="primary">corA</name>
    <name evidence="13" type="ORF">F6B93_16790</name>
</gene>
<proteinExistence type="inferred from homology"/>
<organism evidence="13 14">
    <name type="scientific">Mycobacterium spongiae</name>
    <dbReference type="NCBI Taxonomy" id="886343"/>
    <lineage>
        <taxon>Bacteria</taxon>
        <taxon>Bacillati</taxon>
        <taxon>Actinomycetota</taxon>
        <taxon>Actinomycetes</taxon>
        <taxon>Mycobacteriales</taxon>
        <taxon>Mycobacteriaceae</taxon>
        <taxon>Mycobacterium</taxon>
    </lineage>
</organism>
<dbReference type="AlphaFoldDB" id="A0A975PY80"/>
<dbReference type="GO" id="GO:0000287">
    <property type="term" value="F:magnesium ion binding"/>
    <property type="evidence" value="ECO:0007669"/>
    <property type="project" value="TreeGrafter"/>
</dbReference>
<evidence type="ECO:0000256" key="6">
    <source>
        <dbReference type="ARBA" id="ARBA00022842"/>
    </source>
</evidence>
<evidence type="ECO:0000256" key="4">
    <source>
        <dbReference type="ARBA" id="ARBA00022475"/>
    </source>
</evidence>
<evidence type="ECO:0000256" key="2">
    <source>
        <dbReference type="ARBA" id="ARBA00009765"/>
    </source>
</evidence>
<dbReference type="GO" id="GO:0015087">
    <property type="term" value="F:cobalt ion transmembrane transporter activity"/>
    <property type="evidence" value="ECO:0007669"/>
    <property type="project" value="UniProtKB-UniRule"/>
</dbReference>
<evidence type="ECO:0000256" key="11">
    <source>
        <dbReference type="ARBA" id="ARBA00045497"/>
    </source>
</evidence>
<comment type="subcellular location">
    <subcellularLocation>
        <location evidence="1">Cell membrane</location>
        <topology evidence="1">Multi-pass membrane protein</topology>
    </subcellularLocation>
    <subcellularLocation>
        <location evidence="12">Membrane</location>
        <topology evidence="12">Multi-pass membrane protein</topology>
    </subcellularLocation>
</comment>
<dbReference type="FunFam" id="3.30.460.20:FF:000004">
    <property type="entry name" value="Magnesium transport protein CorA"/>
    <property type="match status" value="1"/>
</dbReference>
<comment type="catalytic activity">
    <reaction evidence="10">
        <text>Mg(2+)(in) = Mg(2+)(out)</text>
        <dbReference type="Rhea" id="RHEA:29827"/>
        <dbReference type="ChEBI" id="CHEBI:18420"/>
    </reaction>
</comment>
<keyword evidence="8 12" id="KW-0406">Ion transport</keyword>
<dbReference type="GO" id="GO:0015095">
    <property type="term" value="F:magnesium ion transmembrane transporter activity"/>
    <property type="evidence" value="ECO:0007669"/>
    <property type="project" value="UniProtKB-UniRule"/>
</dbReference>
<keyword evidence="3 12" id="KW-0813">Transport</keyword>
<dbReference type="Gene3D" id="3.30.460.20">
    <property type="entry name" value="CorA soluble domain-like"/>
    <property type="match status" value="1"/>
</dbReference>
<evidence type="ECO:0000256" key="10">
    <source>
        <dbReference type="ARBA" id="ARBA00034269"/>
    </source>
</evidence>
<accession>A0A975PY80</accession>
<dbReference type="NCBIfam" id="TIGR00383">
    <property type="entry name" value="corA"/>
    <property type="match status" value="1"/>
</dbReference>
<dbReference type="SUPFAM" id="SSF143865">
    <property type="entry name" value="CorA soluble domain-like"/>
    <property type="match status" value="1"/>
</dbReference>
<evidence type="ECO:0000256" key="8">
    <source>
        <dbReference type="ARBA" id="ARBA00023065"/>
    </source>
</evidence>
<dbReference type="Proteomes" id="UP000682202">
    <property type="component" value="Chromosome"/>
</dbReference>
<evidence type="ECO:0000256" key="1">
    <source>
        <dbReference type="ARBA" id="ARBA00004651"/>
    </source>
</evidence>
<keyword evidence="4 12" id="KW-1003">Cell membrane</keyword>
<dbReference type="Gene3D" id="1.20.58.340">
    <property type="entry name" value="Magnesium transport protein CorA, transmembrane region"/>
    <property type="match status" value="2"/>
</dbReference>